<dbReference type="PANTHER" id="PTHR11895:SF67">
    <property type="entry name" value="AMIDASE DOMAIN-CONTAINING PROTEIN"/>
    <property type="match status" value="1"/>
</dbReference>
<feature type="compositionally biased region" description="Gly residues" evidence="2">
    <location>
        <begin position="743"/>
        <end position="752"/>
    </location>
</feature>
<dbReference type="InterPro" id="IPR036928">
    <property type="entry name" value="AS_sf"/>
</dbReference>
<dbReference type="OrthoDB" id="43145at2759"/>
<dbReference type="InParanoid" id="A0A1E7F8N4"/>
<feature type="region of interest" description="Disordered" evidence="2">
    <location>
        <begin position="204"/>
        <end position="242"/>
    </location>
</feature>
<reference evidence="5 6" key="1">
    <citation type="submission" date="2016-09" db="EMBL/GenBank/DDBJ databases">
        <title>Extensive genetic diversity and differential bi-allelic expression allows diatom success in the polar Southern Ocean.</title>
        <authorList>
            <consortium name="DOE Joint Genome Institute"/>
            <person name="Mock T."/>
            <person name="Otillar R.P."/>
            <person name="Strauss J."/>
            <person name="Dupont C."/>
            <person name="Frickenhaus S."/>
            <person name="Maumus F."/>
            <person name="Mcmullan M."/>
            <person name="Sanges R."/>
            <person name="Schmutz J."/>
            <person name="Toseland A."/>
            <person name="Valas R."/>
            <person name="Veluchamy A."/>
            <person name="Ward B.J."/>
            <person name="Allen A."/>
            <person name="Barry K."/>
            <person name="Falciatore A."/>
            <person name="Ferrante M."/>
            <person name="Fortunato A.E."/>
            <person name="Gloeckner G."/>
            <person name="Gruber A."/>
            <person name="Hipkin R."/>
            <person name="Janech M."/>
            <person name="Kroth P."/>
            <person name="Leese F."/>
            <person name="Lindquist E."/>
            <person name="Lyon B.R."/>
            <person name="Martin J."/>
            <person name="Mayer C."/>
            <person name="Parker M."/>
            <person name="Quesneville H."/>
            <person name="Raymond J."/>
            <person name="Uhlig C."/>
            <person name="Valentin K.U."/>
            <person name="Worden A.Z."/>
            <person name="Armbrust E.V."/>
            <person name="Bowler C."/>
            <person name="Green B."/>
            <person name="Moulton V."/>
            <person name="Van Oosterhout C."/>
            <person name="Grigoriev I."/>
        </authorList>
    </citation>
    <scope>NUCLEOTIDE SEQUENCE [LARGE SCALE GENOMIC DNA]</scope>
    <source>
        <strain evidence="5 6">CCMP1102</strain>
    </source>
</reference>
<dbReference type="InterPro" id="IPR020556">
    <property type="entry name" value="Amidase_CS"/>
</dbReference>
<name>A0A1E7F8N4_9STRA</name>
<dbReference type="EMBL" id="KV784360">
    <property type="protein sequence ID" value="OEU14499.1"/>
    <property type="molecule type" value="Genomic_DNA"/>
</dbReference>
<gene>
    <name evidence="5" type="ORF">FRACYDRAFT_241044</name>
</gene>
<keyword evidence="6" id="KW-1185">Reference proteome</keyword>
<dbReference type="SUPFAM" id="SSF75304">
    <property type="entry name" value="Amidase signature (AS) enzymes"/>
    <property type="match status" value="1"/>
</dbReference>
<keyword evidence="3" id="KW-1133">Transmembrane helix</keyword>
<accession>A0A1E7F8N4</accession>
<keyword evidence="3" id="KW-0812">Transmembrane</keyword>
<feature type="transmembrane region" description="Helical" evidence="3">
    <location>
        <begin position="12"/>
        <end position="36"/>
    </location>
</feature>
<evidence type="ECO:0000313" key="5">
    <source>
        <dbReference type="EMBL" id="OEU14499.1"/>
    </source>
</evidence>
<evidence type="ECO:0000259" key="4">
    <source>
        <dbReference type="Pfam" id="PF01425"/>
    </source>
</evidence>
<feature type="domain" description="Amidase" evidence="4">
    <location>
        <begin position="279"/>
        <end position="722"/>
    </location>
</feature>
<organism evidence="5 6">
    <name type="scientific">Fragilariopsis cylindrus CCMP1102</name>
    <dbReference type="NCBI Taxonomy" id="635003"/>
    <lineage>
        <taxon>Eukaryota</taxon>
        <taxon>Sar</taxon>
        <taxon>Stramenopiles</taxon>
        <taxon>Ochrophyta</taxon>
        <taxon>Bacillariophyta</taxon>
        <taxon>Bacillariophyceae</taxon>
        <taxon>Bacillariophycidae</taxon>
        <taxon>Bacillariales</taxon>
        <taxon>Bacillariaceae</taxon>
        <taxon>Fragilariopsis</taxon>
    </lineage>
</organism>
<dbReference type="InterPro" id="IPR000120">
    <property type="entry name" value="Amidase"/>
</dbReference>
<dbReference type="PANTHER" id="PTHR11895">
    <property type="entry name" value="TRANSAMIDASE"/>
    <property type="match status" value="1"/>
</dbReference>
<dbReference type="InterPro" id="IPR023631">
    <property type="entry name" value="Amidase_dom"/>
</dbReference>
<dbReference type="Pfam" id="PF01425">
    <property type="entry name" value="Amidase"/>
    <property type="match status" value="1"/>
</dbReference>
<sequence length="771" mass="85923">MVSLFSSSASSLLSFHYSWAILGIIVALIFQLFSILQEIPNNNNNNNVNVNVNTTTANKEKQTDEILTKIFESFSYDDDHNNDDEIVNLFKSNPDDGLVFDYTIIDLQSVPSGTGYKLKLIAWIVTKSWFFSPFLLRNIINQNGIHHVRQLVSSKSYINSLPPTHYPIHKATPKQIEISNEWNKKYYNEKSIDEEELLLSFFSSHDNDNDNNDSSSSTTTEKESDSSNSNSNTSNSSNSNSNYRTVLDYNKLYKSGNATPSIVMEHLIVGVTTQLQHLHIFSCFRPNHIRQQALASNERWLANKPLSIWDGVPVAIKDQSPVSGLKTCHGSSECIEWSNDEDDIPSEYLKNSGAIIIGMTIMTEGGVTPLGYNAHPIHDGPFNPYSPTKHYCGGSSGGSAVAVSTGLTVMSVGWDGGGSIRIPSAMSGVIGLAPTFGRISFEKSNMSTNIKAGPICSSMIDLALSYLLLGQVYNTTSTTTGRQQDGRRQQRRRKKVFYNELFGEAYLPPPHLTDGIRLGIFWDHFQHTEKEVYEKCLQVVEFLQSPFIGATIVNITIPYLKEIHLSHGIKILSEFGLVWEKQFYNSSYILESNTEISIKLGRTITADEVLAAEKIRTFGILYVRNIIFDTLQIDSIISPALGDKVPKLPTAANFRGYGESNVPLIYKIMRYVPLANFLGLPALSIPIGYHDNDNDSDDYDTDYIGLPIGFQFMADAWNEPMLIRLGFIIEQYYLTRNSNNNDNGGGGGGGGSTIRKPPNENFFDVLKPWLG</sequence>
<dbReference type="Proteomes" id="UP000095751">
    <property type="component" value="Unassembled WGS sequence"/>
</dbReference>
<dbReference type="GO" id="GO:0003824">
    <property type="term" value="F:catalytic activity"/>
    <property type="evidence" value="ECO:0007669"/>
    <property type="project" value="InterPro"/>
</dbReference>
<evidence type="ECO:0000256" key="3">
    <source>
        <dbReference type="SAM" id="Phobius"/>
    </source>
</evidence>
<comment type="similarity">
    <text evidence="1">Belongs to the amidase family.</text>
</comment>
<feature type="compositionally biased region" description="Low complexity" evidence="2">
    <location>
        <begin position="226"/>
        <end position="242"/>
    </location>
</feature>
<evidence type="ECO:0000313" key="6">
    <source>
        <dbReference type="Proteomes" id="UP000095751"/>
    </source>
</evidence>
<evidence type="ECO:0000256" key="2">
    <source>
        <dbReference type="SAM" id="MobiDB-lite"/>
    </source>
</evidence>
<dbReference type="AlphaFoldDB" id="A0A1E7F8N4"/>
<protein>
    <submittedName>
        <fullName evidence="5">Amidase signature enzyme</fullName>
    </submittedName>
</protein>
<dbReference type="KEGG" id="fcy:FRACYDRAFT_241044"/>
<proteinExistence type="inferred from homology"/>
<feature type="region of interest" description="Disordered" evidence="2">
    <location>
        <begin position="740"/>
        <end position="760"/>
    </location>
</feature>
<dbReference type="PROSITE" id="PS00571">
    <property type="entry name" value="AMIDASES"/>
    <property type="match status" value="1"/>
</dbReference>
<evidence type="ECO:0000256" key="1">
    <source>
        <dbReference type="ARBA" id="ARBA00009199"/>
    </source>
</evidence>
<dbReference type="Gene3D" id="3.90.1300.10">
    <property type="entry name" value="Amidase signature (AS) domain"/>
    <property type="match status" value="1"/>
</dbReference>
<keyword evidence="3" id="KW-0472">Membrane</keyword>